<evidence type="ECO:0000313" key="3">
    <source>
        <dbReference type="Proteomes" id="UP000094271"/>
    </source>
</evidence>
<keyword evidence="4" id="KW-1185">Reference proteome</keyword>
<protein>
    <recommendedName>
        <fullName evidence="5">HAD family hydrolase</fullName>
    </recommendedName>
</protein>
<dbReference type="SUPFAM" id="SSF56784">
    <property type="entry name" value="HAD-like"/>
    <property type="match status" value="1"/>
</dbReference>
<evidence type="ECO:0008006" key="5">
    <source>
        <dbReference type="Google" id="ProtNLM"/>
    </source>
</evidence>
<reference evidence="2 3" key="2">
    <citation type="submission" date="2016-08" db="EMBL/GenBank/DDBJ databases">
        <authorList>
            <person name="Seilhamer J.J."/>
        </authorList>
    </citation>
    <scope>NUCLEOTIDE SEQUENCE [LARGE SCALE GENOMIC DNA]</scope>
    <source>
        <strain evidence="2 3">NML150140-1</strain>
    </source>
</reference>
<evidence type="ECO:0000313" key="1">
    <source>
        <dbReference type="EMBL" id="ODR48129.1"/>
    </source>
</evidence>
<dbReference type="Gene3D" id="3.40.50.1000">
    <property type="entry name" value="HAD superfamily/HAD-like"/>
    <property type="match status" value="1"/>
</dbReference>
<reference evidence="1 4" key="1">
    <citation type="submission" date="2016-08" db="EMBL/GenBank/DDBJ databases">
        <title>Characterization of Isolates of Eisenbergiella tayi Derived from Blood Cultures, Using Whole Genome Sequencing.</title>
        <authorList>
            <person name="Bernier A.-M."/>
            <person name="Burdz T."/>
            <person name="Wiebe D."/>
            <person name="Bernard K."/>
        </authorList>
    </citation>
    <scope>NUCLEOTIDE SEQUENCE [LARGE SCALE GENOMIC DNA]</scope>
    <source>
        <strain evidence="1 4">NML120146</strain>
    </source>
</reference>
<evidence type="ECO:0000313" key="4">
    <source>
        <dbReference type="Proteomes" id="UP000094869"/>
    </source>
</evidence>
<gene>
    <name evidence="2" type="ORF">BEI59_17645</name>
    <name evidence="1" type="ORF">BEI63_25020</name>
</gene>
<dbReference type="Proteomes" id="UP000094869">
    <property type="component" value="Unassembled WGS sequence"/>
</dbReference>
<dbReference type="InterPro" id="IPR052550">
    <property type="entry name" value="Pyrimidine_5'-ntase_YjjG"/>
</dbReference>
<dbReference type="NCBIfam" id="TIGR01509">
    <property type="entry name" value="HAD-SF-IA-v3"/>
    <property type="match status" value="1"/>
</dbReference>
<dbReference type="Proteomes" id="UP000094271">
    <property type="component" value="Unassembled WGS sequence"/>
</dbReference>
<organism evidence="2 3">
    <name type="scientific">Eisenbergiella tayi</name>
    <dbReference type="NCBI Taxonomy" id="1432052"/>
    <lineage>
        <taxon>Bacteria</taxon>
        <taxon>Bacillati</taxon>
        <taxon>Bacillota</taxon>
        <taxon>Clostridia</taxon>
        <taxon>Lachnospirales</taxon>
        <taxon>Lachnospiraceae</taxon>
        <taxon>Eisenbergiella</taxon>
    </lineage>
</organism>
<dbReference type="NCBIfam" id="TIGR01549">
    <property type="entry name" value="HAD-SF-IA-v1"/>
    <property type="match status" value="1"/>
</dbReference>
<dbReference type="PANTHER" id="PTHR47478:SF1">
    <property type="entry name" value="PYRIMIDINE 5'-NUCLEOTIDASE YJJG"/>
    <property type="match status" value="1"/>
</dbReference>
<dbReference type="InterPro" id="IPR006439">
    <property type="entry name" value="HAD-SF_hydro_IA"/>
</dbReference>
<dbReference type="AlphaFoldDB" id="A0A1E3UHS7"/>
<dbReference type="InterPro" id="IPR036412">
    <property type="entry name" value="HAD-like_sf"/>
</dbReference>
<dbReference type="EMBL" id="MEHA01000013">
    <property type="protein sequence ID" value="ODR49311.1"/>
    <property type="molecule type" value="Genomic_DNA"/>
</dbReference>
<comment type="caution">
    <text evidence="2">The sequence shown here is derived from an EMBL/GenBank/DDBJ whole genome shotgun (WGS) entry which is preliminary data.</text>
</comment>
<dbReference type="InterPro" id="IPR023198">
    <property type="entry name" value="PGP-like_dom2"/>
</dbReference>
<sequence length="256" mass="29711">MFFTRREQEKKMTDYTYIIFDVDGTLINFEKSERRAFSRTMESCGIFDDDELHGKYTDICDFVWEEYDLDNTKDPYIRKNYHQLYRSYAVRRFAELKKELNLEKTPEELSRIYTRYYKEERIPEPKAEEVCRRLSQYYTLILATNGLEEIQVPRAAIFGDCISHIFVSESVGEVKPSAEFFDCICNTLSVASPSECLMVGDSLVNDMEGAAAAGMKTCWYHPGKGSVACGVNPDYEITALEELLRILQLCDINKKQ</sequence>
<dbReference type="SFLD" id="SFLDG01129">
    <property type="entry name" value="C1.5:_HAD__Beta-PGM__Phosphata"/>
    <property type="match status" value="1"/>
</dbReference>
<dbReference type="SFLD" id="SFLDS00003">
    <property type="entry name" value="Haloacid_Dehalogenase"/>
    <property type="match status" value="1"/>
</dbReference>
<dbReference type="EMBL" id="MEHD01000043">
    <property type="protein sequence ID" value="ODR48129.1"/>
    <property type="molecule type" value="Genomic_DNA"/>
</dbReference>
<dbReference type="InterPro" id="IPR023214">
    <property type="entry name" value="HAD_sf"/>
</dbReference>
<dbReference type="OrthoDB" id="9797989at2"/>
<dbReference type="Gene3D" id="1.10.150.240">
    <property type="entry name" value="Putative phosphatase, domain 2"/>
    <property type="match status" value="1"/>
</dbReference>
<name>A0A1E3UHS7_9FIRM</name>
<proteinExistence type="predicted"/>
<evidence type="ECO:0000313" key="2">
    <source>
        <dbReference type="EMBL" id="ODR49311.1"/>
    </source>
</evidence>
<accession>A0A1E3UHS7</accession>
<dbReference type="Pfam" id="PF00702">
    <property type="entry name" value="Hydrolase"/>
    <property type="match status" value="1"/>
</dbReference>
<dbReference type="PANTHER" id="PTHR47478">
    <property type="match status" value="1"/>
</dbReference>